<dbReference type="AlphaFoldDB" id="A0AAN8N243"/>
<accession>A0AAN8N243</accession>
<proteinExistence type="predicted"/>
<evidence type="ECO:0000313" key="4">
    <source>
        <dbReference type="Proteomes" id="UP001307849"/>
    </source>
</evidence>
<organism evidence="3 4">
    <name type="scientific">Arthrobotrys conoides</name>
    <dbReference type="NCBI Taxonomy" id="74498"/>
    <lineage>
        <taxon>Eukaryota</taxon>
        <taxon>Fungi</taxon>
        <taxon>Dikarya</taxon>
        <taxon>Ascomycota</taxon>
        <taxon>Pezizomycotina</taxon>
        <taxon>Orbiliomycetes</taxon>
        <taxon>Orbiliales</taxon>
        <taxon>Orbiliaceae</taxon>
        <taxon>Arthrobotrys</taxon>
    </lineage>
</organism>
<comment type="caution">
    <text evidence="3">The sequence shown here is derived from an EMBL/GenBank/DDBJ whole genome shotgun (WGS) entry which is preliminary data.</text>
</comment>
<reference evidence="3 4" key="1">
    <citation type="submission" date="2019-10" db="EMBL/GenBank/DDBJ databases">
        <authorList>
            <person name="Palmer J.M."/>
        </authorList>
    </citation>
    <scope>NUCLEOTIDE SEQUENCE [LARGE SCALE GENOMIC DNA]</scope>
    <source>
        <strain evidence="3 4">TWF506</strain>
    </source>
</reference>
<dbReference type="EMBL" id="JAVHJM010000015">
    <property type="protein sequence ID" value="KAK6497217.1"/>
    <property type="molecule type" value="Genomic_DNA"/>
</dbReference>
<sequence>MQITYLTLTLFTALAAAGVIPPPQPTPRPTTRITTKWTPTTRYTQTTKLPTPRPTTTITTPKPRTTTKKPQCTITLCYDGVNECGMLYGGCFPACPDSPTPTFVPPPCPTTTACDLHLCVDAVNECGMMYGGCFPACPGIPTPTFTPPPCPTLGGGPPVVTRLTTTRR</sequence>
<protein>
    <submittedName>
        <fullName evidence="3">Uncharacterized protein</fullName>
    </submittedName>
</protein>
<feature type="signal peptide" evidence="2">
    <location>
        <begin position="1"/>
        <end position="17"/>
    </location>
</feature>
<keyword evidence="4" id="KW-1185">Reference proteome</keyword>
<feature type="chain" id="PRO_5042825400" evidence="2">
    <location>
        <begin position="18"/>
        <end position="168"/>
    </location>
</feature>
<evidence type="ECO:0000313" key="3">
    <source>
        <dbReference type="EMBL" id="KAK6497217.1"/>
    </source>
</evidence>
<evidence type="ECO:0000256" key="2">
    <source>
        <dbReference type="SAM" id="SignalP"/>
    </source>
</evidence>
<name>A0AAN8N243_9PEZI</name>
<evidence type="ECO:0000256" key="1">
    <source>
        <dbReference type="SAM" id="MobiDB-lite"/>
    </source>
</evidence>
<dbReference type="Proteomes" id="UP001307849">
    <property type="component" value="Unassembled WGS sequence"/>
</dbReference>
<keyword evidence="2" id="KW-0732">Signal</keyword>
<gene>
    <name evidence="3" type="ORF">TWF506_004692</name>
</gene>
<feature type="region of interest" description="Disordered" evidence="1">
    <location>
        <begin position="44"/>
        <end position="65"/>
    </location>
</feature>